<keyword evidence="1" id="KW-0150">Chloroplast</keyword>
<geneLocation type="chloroplast" evidence="1"/>
<protein>
    <submittedName>
        <fullName evidence="1">Uncharacterized protein</fullName>
    </submittedName>
</protein>
<reference evidence="1" key="1">
    <citation type="journal article" date="2014" name="BMC Genomics">
        <title>The mitochondrial and chloroplast genomes of the haptophyte Chrysochromulina tobin contain unique repeat structures and gene profiles.</title>
        <authorList>
            <person name="Hovde B.T."/>
            <person name="Starkenburg S.R."/>
            <person name="Hunsperger H.M."/>
            <person name="Mercer L.D."/>
            <person name="Deodato C.R."/>
            <person name="Jha R.K."/>
            <person name="Chertkov O."/>
            <person name="Monnat R.J.Jr."/>
            <person name="Cattolico R.A."/>
        </authorList>
    </citation>
    <scope>NUCLEOTIDE SEQUENCE</scope>
    <source>
        <strain evidence="1">CCMP291</strain>
    </source>
</reference>
<evidence type="ECO:0000313" key="1">
    <source>
        <dbReference type="EMBL" id="AHY04351.1"/>
    </source>
</evidence>
<sequence length="154" mass="18125">MTKKNSSGLTHPLNLNFLICSVLTLDPLNNFFKKIDIKSDLYLNPNTQNQGSILWLLCIKAYDTEFYELLNRHSLREAAYEIIKPLIITRKSNLILSKTNSYPKKRELLKKYLKKYKVLYKKYFLTHYQKSNTIKTDKIINHFALHALFLLVGI</sequence>
<name>A0A075DWH4_9EUKA</name>
<keyword evidence="1" id="KW-0934">Plastid</keyword>
<dbReference type="EMBL" id="KJ201907">
    <property type="protein sequence ID" value="AHY04351.1"/>
    <property type="molecule type" value="Genomic_DNA"/>
</dbReference>
<dbReference type="AlphaFoldDB" id="A0A075DWH4"/>
<accession>A0A075DWH4</accession>
<proteinExistence type="predicted"/>
<organism evidence="1">
    <name type="scientific">Chrysochromulina tobinii</name>
    <dbReference type="NCBI Taxonomy" id="1460289"/>
    <lineage>
        <taxon>Eukaryota</taxon>
        <taxon>Haptista</taxon>
        <taxon>Haptophyta</taxon>
        <taxon>Prymnesiophyceae</taxon>
        <taxon>Prymnesiales</taxon>
        <taxon>Chrysochromulinaceae</taxon>
        <taxon>Chrysochromulina</taxon>
    </lineage>
</organism>
<gene>
    <name evidence="1" type="primary">ORF154</name>
    <name evidence="1" type="ORF">ChtoCp_00065</name>
</gene>
<reference evidence="1" key="2">
    <citation type="submission" date="2016-02" db="EMBL/GenBank/DDBJ databases">
        <authorList>
            <person name="Wen L."/>
            <person name="He K."/>
            <person name="Yang H."/>
        </authorList>
    </citation>
    <scope>NUCLEOTIDE SEQUENCE</scope>
    <source>
        <strain evidence="1">CCMP291</strain>
    </source>
</reference>